<evidence type="ECO:0000313" key="2">
    <source>
        <dbReference type="Proteomes" id="UP001642487"/>
    </source>
</evidence>
<keyword evidence="2" id="KW-1185">Reference proteome</keyword>
<dbReference type="Proteomes" id="UP001642487">
    <property type="component" value="Chromosome 3"/>
</dbReference>
<name>A0ABP0YC80_9ROSI</name>
<proteinExistence type="predicted"/>
<gene>
    <name evidence="1" type="ORF">CITCOLO1_LOCUS9085</name>
</gene>
<dbReference type="EMBL" id="OZ021737">
    <property type="protein sequence ID" value="CAK9317186.1"/>
    <property type="molecule type" value="Genomic_DNA"/>
</dbReference>
<organism evidence="1 2">
    <name type="scientific">Citrullus colocynthis</name>
    <name type="common">colocynth</name>
    <dbReference type="NCBI Taxonomy" id="252529"/>
    <lineage>
        <taxon>Eukaryota</taxon>
        <taxon>Viridiplantae</taxon>
        <taxon>Streptophyta</taxon>
        <taxon>Embryophyta</taxon>
        <taxon>Tracheophyta</taxon>
        <taxon>Spermatophyta</taxon>
        <taxon>Magnoliopsida</taxon>
        <taxon>eudicotyledons</taxon>
        <taxon>Gunneridae</taxon>
        <taxon>Pentapetalae</taxon>
        <taxon>rosids</taxon>
        <taxon>fabids</taxon>
        <taxon>Cucurbitales</taxon>
        <taxon>Cucurbitaceae</taxon>
        <taxon>Benincaseae</taxon>
        <taxon>Citrullus</taxon>
    </lineage>
</organism>
<sequence>MDYCVFLWCNNQYPSSGTAFGYSIQQCLLWLSYGWEPLPGLYCRAIPGSWTFLAYGCVVIKKQVESPPGCCKKIYYCQCSRGRR</sequence>
<protein>
    <submittedName>
        <fullName evidence="1">Uncharacterized protein</fullName>
    </submittedName>
</protein>
<accession>A0ABP0YC80</accession>
<reference evidence="1 2" key="1">
    <citation type="submission" date="2024-03" db="EMBL/GenBank/DDBJ databases">
        <authorList>
            <person name="Gkanogiannis A."/>
            <person name="Becerra Lopez-Lavalle L."/>
        </authorList>
    </citation>
    <scope>NUCLEOTIDE SEQUENCE [LARGE SCALE GENOMIC DNA]</scope>
</reference>
<evidence type="ECO:0000313" key="1">
    <source>
        <dbReference type="EMBL" id="CAK9317186.1"/>
    </source>
</evidence>